<keyword evidence="1" id="KW-0812">Transmembrane</keyword>
<proteinExistence type="predicted"/>
<dbReference type="AlphaFoldDB" id="A0A9N8MG37"/>
<sequence>MMNEVQIWKVRNYLLSKNLPIDILIEVEDHFITQITQILQNEETDFENAFYKVKVLWEKELSFPKFNIQFDLNDTTFFVKKITGNLLKENLKTTFLYSLCVIIFVLIFAYFLNENSFGYFSLTCLIIAYLSPIFVHFKNRKDFLLARHYDNYTLTYYQNHILIVAAGGGVFSQALFNYRSGMSSDIYSTMHGNFNWEGFWAIFCCFVLLFWAVFNVISQKKYLIQIEFVKPYLKYLRASF</sequence>
<keyword evidence="1" id="KW-1133">Transmembrane helix</keyword>
<dbReference type="EMBL" id="CAJIMS010000001">
    <property type="protein sequence ID" value="CAD7808562.1"/>
    <property type="molecule type" value="Genomic_DNA"/>
</dbReference>
<dbReference type="RefSeq" id="WP_162088209.1">
    <property type="nucleotide sequence ID" value="NZ_CAJIMS010000001.1"/>
</dbReference>
<keyword evidence="3" id="KW-1185">Reference proteome</keyword>
<evidence type="ECO:0000256" key="1">
    <source>
        <dbReference type="SAM" id="Phobius"/>
    </source>
</evidence>
<evidence type="ECO:0000313" key="2">
    <source>
        <dbReference type="EMBL" id="CAD7808562.1"/>
    </source>
</evidence>
<name>A0A9N8MG37_9FLAO</name>
<feature type="transmembrane region" description="Helical" evidence="1">
    <location>
        <begin position="198"/>
        <end position="217"/>
    </location>
</feature>
<gene>
    <name evidence="2" type="ORF">CHRY9390_01851</name>
</gene>
<protein>
    <submittedName>
        <fullName evidence="2">Uncharacterized protein</fullName>
    </submittedName>
</protein>
<keyword evidence="1" id="KW-0472">Membrane</keyword>
<evidence type="ECO:0000313" key="3">
    <source>
        <dbReference type="Proteomes" id="UP000662618"/>
    </source>
</evidence>
<comment type="caution">
    <text evidence="2">The sequence shown here is derived from an EMBL/GenBank/DDBJ whole genome shotgun (WGS) entry which is preliminary data.</text>
</comment>
<feature type="transmembrane region" description="Helical" evidence="1">
    <location>
        <begin position="94"/>
        <end position="111"/>
    </location>
</feature>
<dbReference type="Proteomes" id="UP000662618">
    <property type="component" value="Unassembled WGS sequence"/>
</dbReference>
<feature type="transmembrane region" description="Helical" evidence="1">
    <location>
        <begin position="117"/>
        <end position="135"/>
    </location>
</feature>
<reference evidence="2" key="1">
    <citation type="submission" date="2020-12" db="EMBL/GenBank/DDBJ databases">
        <authorList>
            <person name="Rodrigo-Torres L."/>
            <person name="Arahal R. D."/>
            <person name="Lucena T."/>
        </authorList>
    </citation>
    <scope>NUCLEOTIDE SEQUENCE</scope>
    <source>
        <strain evidence="2">CECT 9390</strain>
    </source>
</reference>
<accession>A0A9N8MG37</accession>
<organism evidence="2 3">
    <name type="scientific">Chryseobacterium aquaeductus</name>
    <dbReference type="NCBI Taxonomy" id="2675056"/>
    <lineage>
        <taxon>Bacteria</taxon>
        <taxon>Pseudomonadati</taxon>
        <taxon>Bacteroidota</taxon>
        <taxon>Flavobacteriia</taxon>
        <taxon>Flavobacteriales</taxon>
        <taxon>Weeksellaceae</taxon>
        <taxon>Chryseobacterium group</taxon>
        <taxon>Chryseobacterium</taxon>
    </lineage>
</organism>
<feature type="transmembrane region" description="Helical" evidence="1">
    <location>
        <begin position="156"/>
        <end position="178"/>
    </location>
</feature>